<accession>A0AAV1CIC6</accession>
<evidence type="ECO:0000313" key="3">
    <source>
        <dbReference type="Proteomes" id="UP001161247"/>
    </source>
</evidence>
<protein>
    <submittedName>
        <fullName evidence="2">OLC1v1029967C1</fullName>
    </submittedName>
</protein>
<keyword evidence="3" id="KW-1185">Reference proteome</keyword>
<dbReference type="EMBL" id="OX459119">
    <property type="protein sequence ID" value="CAI9094262.1"/>
    <property type="molecule type" value="Genomic_DNA"/>
</dbReference>
<name>A0AAV1CIC6_OLDCO</name>
<dbReference type="Proteomes" id="UP001161247">
    <property type="component" value="Chromosome 2"/>
</dbReference>
<dbReference type="Pfam" id="PF24847">
    <property type="entry name" value="DUF7722"/>
    <property type="match status" value="1"/>
</dbReference>
<evidence type="ECO:0000259" key="1">
    <source>
        <dbReference type="Pfam" id="PF24847"/>
    </source>
</evidence>
<reference evidence="2" key="1">
    <citation type="submission" date="2023-03" db="EMBL/GenBank/DDBJ databases">
        <authorList>
            <person name="Julca I."/>
        </authorList>
    </citation>
    <scope>NUCLEOTIDE SEQUENCE</scope>
</reference>
<organism evidence="2 3">
    <name type="scientific">Oldenlandia corymbosa var. corymbosa</name>
    <dbReference type="NCBI Taxonomy" id="529605"/>
    <lineage>
        <taxon>Eukaryota</taxon>
        <taxon>Viridiplantae</taxon>
        <taxon>Streptophyta</taxon>
        <taxon>Embryophyta</taxon>
        <taxon>Tracheophyta</taxon>
        <taxon>Spermatophyta</taxon>
        <taxon>Magnoliopsida</taxon>
        <taxon>eudicotyledons</taxon>
        <taxon>Gunneridae</taxon>
        <taxon>Pentapetalae</taxon>
        <taxon>asterids</taxon>
        <taxon>lamiids</taxon>
        <taxon>Gentianales</taxon>
        <taxon>Rubiaceae</taxon>
        <taxon>Rubioideae</taxon>
        <taxon>Spermacoceae</taxon>
        <taxon>Hedyotis-Oldenlandia complex</taxon>
        <taxon>Oldenlandia</taxon>
    </lineage>
</organism>
<gene>
    <name evidence="2" type="ORF">OLC1_LOCUS5471</name>
</gene>
<dbReference type="PANTHER" id="PTHR33513">
    <property type="entry name" value="OS06G0523300 PROTEIN"/>
    <property type="match status" value="1"/>
</dbReference>
<evidence type="ECO:0000313" key="2">
    <source>
        <dbReference type="EMBL" id="CAI9094262.1"/>
    </source>
</evidence>
<sequence length="107" mass="11976">MIITIPTTTKVMAPPNISNGNHHHYHQSSQIAINLTSSGDGGNGKSSCSAFQMPLHYPRFKKADYEKMPESQLDCLLREYGLPTTSIGDLDQKRKFAMGAFLWPDEY</sequence>
<proteinExistence type="predicted"/>
<dbReference type="PANTHER" id="PTHR33513:SF4">
    <property type="entry name" value="GB|AAF04428.1"/>
    <property type="match status" value="1"/>
</dbReference>
<dbReference type="InterPro" id="IPR056139">
    <property type="entry name" value="DUF7722"/>
</dbReference>
<dbReference type="AlphaFoldDB" id="A0AAV1CIC6"/>
<feature type="domain" description="DUF7722" evidence="1">
    <location>
        <begin position="57"/>
        <end position="104"/>
    </location>
</feature>